<dbReference type="Proteomes" id="UP000008068">
    <property type="component" value="Unassembled WGS sequence"/>
</dbReference>
<feature type="signal peptide" evidence="1">
    <location>
        <begin position="1"/>
        <end position="19"/>
    </location>
</feature>
<dbReference type="HOGENOM" id="CLU_1817476_0_0_1"/>
<protein>
    <submittedName>
        <fullName evidence="2">Uncharacterized protein</fullName>
    </submittedName>
</protein>
<accession>G0NBW5</accession>
<proteinExistence type="predicted"/>
<dbReference type="AlphaFoldDB" id="G0NBW5"/>
<name>G0NBW5_CAEBE</name>
<keyword evidence="1" id="KW-0732">Signal</keyword>
<organism evidence="3">
    <name type="scientific">Caenorhabditis brenneri</name>
    <name type="common">Nematode worm</name>
    <dbReference type="NCBI Taxonomy" id="135651"/>
    <lineage>
        <taxon>Eukaryota</taxon>
        <taxon>Metazoa</taxon>
        <taxon>Ecdysozoa</taxon>
        <taxon>Nematoda</taxon>
        <taxon>Chromadorea</taxon>
        <taxon>Rhabditida</taxon>
        <taxon>Rhabditina</taxon>
        <taxon>Rhabditomorpha</taxon>
        <taxon>Rhabditoidea</taxon>
        <taxon>Rhabditidae</taxon>
        <taxon>Peloderinae</taxon>
        <taxon>Caenorhabditis</taxon>
    </lineage>
</organism>
<dbReference type="EMBL" id="GL379859">
    <property type="protein sequence ID" value="EGT57153.1"/>
    <property type="molecule type" value="Genomic_DNA"/>
</dbReference>
<dbReference type="eggNOG" id="ENOG502TK8U">
    <property type="taxonomic scope" value="Eukaryota"/>
</dbReference>
<dbReference type="InParanoid" id="G0NBW5"/>
<keyword evidence="3" id="KW-1185">Reference proteome</keyword>
<dbReference type="OMA" id="ILCHCEQ"/>
<evidence type="ECO:0000256" key="1">
    <source>
        <dbReference type="SAM" id="SignalP"/>
    </source>
</evidence>
<evidence type="ECO:0000313" key="3">
    <source>
        <dbReference type="Proteomes" id="UP000008068"/>
    </source>
</evidence>
<sequence>MRSIVAFFALALLFTFCYCATQFTATGVIYCPSKDEWEYKVELWEGKNYIGGGKVLDTKKGKGNDQVVFYELVGDTVLTNFPVGHLAIEINHSCKNAKNKFQIWPGYSMYVPLDSDKAYGFGAHNLGKNDETGGYFQEDRFN</sequence>
<feature type="chain" id="PRO_5003404874" evidence="1">
    <location>
        <begin position="20"/>
        <end position="142"/>
    </location>
</feature>
<gene>
    <name evidence="2" type="ORF">CAEBREN_08561</name>
</gene>
<reference evidence="3" key="1">
    <citation type="submission" date="2011-07" db="EMBL/GenBank/DDBJ databases">
        <authorList>
            <consortium name="Caenorhabditis brenneri Sequencing and Analysis Consortium"/>
            <person name="Wilson R.K."/>
        </authorList>
    </citation>
    <scope>NUCLEOTIDE SEQUENCE [LARGE SCALE GENOMIC DNA]</scope>
    <source>
        <strain evidence="3">PB2801</strain>
    </source>
</reference>
<evidence type="ECO:0000313" key="2">
    <source>
        <dbReference type="EMBL" id="EGT57153.1"/>
    </source>
</evidence>